<comment type="caution">
    <text evidence="1">The sequence shown here is derived from an EMBL/GenBank/DDBJ whole genome shotgun (WGS) entry which is preliminary data.</text>
</comment>
<proteinExistence type="predicted"/>
<name>A0AAV4WFC5_9ARAC</name>
<organism evidence="1 2">
    <name type="scientific">Caerostris darwini</name>
    <dbReference type="NCBI Taxonomy" id="1538125"/>
    <lineage>
        <taxon>Eukaryota</taxon>
        <taxon>Metazoa</taxon>
        <taxon>Ecdysozoa</taxon>
        <taxon>Arthropoda</taxon>
        <taxon>Chelicerata</taxon>
        <taxon>Arachnida</taxon>
        <taxon>Araneae</taxon>
        <taxon>Araneomorphae</taxon>
        <taxon>Entelegynae</taxon>
        <taxon>Araneoidea</taxon>
        <taxon>Araneidae</taxon>
        <taxon>Caerostris</taxon>
    </lineage>
</organism>
<gene>
    <name evidence="1" type="ORF">CDAR_111431</name>
</gene>
<dbReference type="AlphaFoldDB" id="A0AAV4WFC5"/>
<evidence type="ECO:0000313" key="2">
    <source>
        <dbReference type="Proteomes" id="UP001054837"/>
    </source>
</evidence>
<dbReference type="EMBL" id="BPLQ01014567">
    <property type="protein sequence ID" value="GIY81053.1"/>
    <property type="molecule type" value="Genomic_DNA"/>
</dbReference>
<evidence type="ECO:0000313" key="1">
    <source>
        <dbReference type="EMBL" id="GIY81053.1"/>
    </source>
</evidence>
<protein>
    <submittedName>
        <fullName evidence="1">Uncharacterized protein</fullName>
    </submittedName>
</protein>
<sequence length="273" mass="30875">MKKIDDNSLNAILCMPFSHSKLQKYISADNAIPKLGKLRELSFFPPLTPQSPLLSFRRPSAVLLHLTVIVVLDMGEISKRLFGLPFSLFPLLLDPLLFLQDCEEQHRKNGGLQKYIAVDNAIPKLGKLGELFLSTPSQSLSTLSFPSAVSLHLTVIVVRDMGEISKRLFGFSLSISTSFRSTAFSSRMRETATQERWVDGMCTKAKPYIYFDHLLFFKGQLSVLIFQTQLFKVPEILKRYFFRTLPKMENNDSSPNIPEKTMKIVAAPFAPLL</sequence>
<keyword evidence="2" id="KW-1185">Reference proteome</keyword>
<dbReference type="Proteomes" id="UP001054837">
    <property type="component" value="Unassembled WGS sequence"/>
</dbReference>
<accession>A0AAV4WFC5</accession>
<reference evidence="1 2" key="1">
    <citation type="submission" date="2021-06" db="EMBL/GenBank/DDBJ databases">
        <title>Caerostris darwini draft genome.</title>
        <authorList>
            <person name="Kono N."/>
            <person name="Arakawa K."/>
        </authorList>
    </citation>
    <scope>NUCLEOTIDE SEQUENCE [LARGE SCALE GENOMIC DNA]</scope>
</reference>